<dbReference type="EMBL" id="MHMW01000021">
    <property type="protein sequence ID" value="OGZ33937.1"/>
    <property type="molecule type" value="Genomic_DNA"/>
</dbReference>
<evidence type="ECO:0000313" key="1">
    <source>
        <dbReference type="EMBL" id="OGZ33937.1"/>
    </source>
</evidence>
<comment type="caution">
    <text evidence="1">The sequence shown here is derived from an EMBL/GenBank/DDBJ whole genome shotgun (WGS) entry which is preliminary data.</text>
</comment>
<organism evidence="1 2">
    <name type="scientific">Candidatus Portnoybacteria bacterium RBG_19FT_COMBO_36_7</name>
    <dbReference type="NCBI Taxonomy" id="1801992"/>
    <lineage>
        <taxon>Bacteria</taxon>
        <taxon>Candidatus Portnoyibacteriota</taxon>
    </lineage>
</organism>
<name>A0A1G2F7Q6_9BACT</name>
<reference evidence="1 2" key="1">
    <citation type="journal article" date="2016" name="Nat. Commun.">
        <title>Thousands of microbial genomes shed light on interconnected biogeochemical processes in an aquifer system.</title>
        <authorList>
            <person name="Anantharaman K."/>
            <person name="Brown C.T."/>
            <person name="Hug L.A."/>
            <person name="Sharon I."/>
            <person name="Castelle C.J."/>
            <person name="Probst A.J."/>
            <person name="Thomas B.C."/>
            <person name="Singh A."/>
            <person name="Wilkins M.J."/>
            <person name="Karaoz U."/>
            <person name="Brodie E.L."/>
            <person name="Williams K.H."/>
            <person name="Hubbard S.S."/>
            <person name="Banfield J.F."/>
        </authorList>
    </citation>
    <scope>NUCLEOTIDE SEQUENCE [LARGE SCALE GENOMIC DNA]</scope>
</reference>
<gene>
    <name evidence="1" type="ORF">A2Y98_00485</name>
</gene>
<proteinExistence type="predicted"/>
<sequence>MSGPKIAALYGLIPNEMGLCGLSEDQKNLREFIRGKLGIPDIIPALKRFQAAYPYYELIAKKNRIKTGSLNKKVIEAYWLGNELLEKVTFNDLRELIVKRFSGPGLLSRKAAKEKSDAIPVSSKPHHSFHVLVLGAVTGSIDFAGRTDLKDICRVGWGRVKKLKFKNEKLKIIVEYNPLIGRKKIKFGSMKEKEINWDKTMLPNVEVGDWISFHWNYAIQILNEENITNLYKYTKNSLDSLYV</sequence>
<dbReference type="Proteomes" id="UP000179099">
    <property type="component" value="Unassembled WGS sequence"/>
</dbReference>
<accession>A0A1G2F7Q6</accession>
<dbReference type="InterPro" id="IPR045660">
    <property type="entry name" value="DUF6390"/>
</dbReference>
<dbReference type="STRING" id="1801992.A2Y98_00485"/>
<dbReference type="AlphaFoldDB" id="A0A1G2F7Q6"/>
<protein>
    <submittedName>
        <fullName evidence="1">Uncharacterized protein</fullName>
    </submittedName>
</protein>
<evidence type="ECO:0000313" key="2">
    <source>
        <dbReference type="Proteomes" id="UP000179099"/>
    </source>
</evidence>
<dbReference type="Pfam" id="PF19927">
    <property type="entry name" value="DUF6390"/>
    <property type="match status" value="1"/>
</dbReference>